<dbReference type="HAMAP" id="MF_00418">
    <property type="entry name" value="DapA"/>
    <property type="match status" value="1"/>
</dbReference>
<dbReference type="PANTHER" id="PTHR12128">
    <property type="entry name" value="DIHYDRODIPICOLINATE SYNTHASE"/>
    <property type="match status" value="1"/>
</dbReference>
<evidence type="ECO:0000256" key="2">
    <source>
        <dbReference type="ARBA" id="ARBA00005120"/>
    </source>
</evidence>
<keyword evidence="7" id="KW-0220">Diaminopimelate biosynthesis</keyword>
<comment type="catalytic activity">
    <reaction evidence="11">
        <text>L-aspartate 4-semialdehyde + pyruvate = (2S,4S)-4-hydroxy-2,3,4,5-tetrahydrodipicolinate + H2O + H(+)</text>
        <dbReference type="Rhea" id="RHEA:34171"/>
        <dbReference type="ChEBI" id="CHEBI:15361"/>
        <dbReference type="ChEBI" id="CHEBI:15377"/>
        <dbReference type="ChEBI" id="CHEBI:15378"/>
        <dbReference type="ChEBI" id="CHEBI:67139"/>
        <dbReference type="ChEBI" id="CHEBI:537519"/>
        <dbReference type="EC" id="4.3.3.7"/>
    </reaction>
</comment>
<name>A0A7R8W3P6_9CRUS</name>
<evidence type="ECO:0000256" key="1">
    <source>
        <dbReference type="ARBA" id="ARBA00003294"/>
    </source>
</evidence>
<dbReference type="CDD" id="cd00950">
    <property type="entry name" value="DHDPS"/>
    <property type="match status" value="1"/>
</dbReference>
<dbReference type="InterPro" id="IPR013785">
    <property type="entry name" value="Aldolase_TIM"/>
</dbReference>
<comment type="pathway">
    <text evidence="2">Amino-acid biosynthesis; L-lysine biosynthesis via DAP pathway; (S)-tetrahydrodipicolinate from L-aspartate: step 3/4.</text>
</comment>
<dbReference type="OrthoDB" id="191315at2759"/>
<dbReference type="EC" id="4.3.3.7" evidence="4"/>
<keyword evidence="5" id="KW-0963">Cytoplasm</keyword>
<evidence type="ECO:0000313" key="15">
    <source>
        <dbReference type="EMBL" id="CAD7222017.1"/>
    </source>
</evidence>
<gene>
    <name evidence="15" type="ORF">CTOB1V02_LOCUS36</name>
</gene>
<evidence type="ECO:0000256" key="6">
    <source>
        <dbReference type="ARBA" id="ARBA00022605"/>
    </source>
</evidence>
<accession>A0A7R8W3P6</accession>
<dbReference type="PIRSF" id="PIRSF001365">
    <property type="entry name" value="DHDPS"/>
    <property type="match status" value="1"/>
</dbReference>
<feature type="active site" description="Schiff-base intermediate with substrate" evidence="13">
    <location>
        <position position="155"/>
    </location>
</feature>
<evidence type="ECO:0000256" key="8">
    <source>
        <dbReference type="ARBA" id="ARBA00023154"/>
    </source>
</evidence>
<dbReference type="PROSITE" id="PS00665">
    <property type="entry name" value="DHDPS_1"/>
    <property type="match status" value="1"/>
</dbReference>
<reference evidence="15" key="1">
    <citation type="submission" date="2020-11" db="EMBL/GenBank/DDBJ databases">
        <authorList>
            <person name="Tran Van P."/>
        </authorList>
    </citation>
    <scope>NUCLEOTIDE SEQUENCE</scope>
</reference>
<dbReference type="GO" id="GO:0009089">
    <property type="term" value="P:lysine biosynthetic process via diaminopimelate"/>
    <property type="evidence" value="ECO:0007669"/>
    <property type="project" value="UniProtKB-UniPathway"/>
</dbReference>
<dbReference type="PRINTS" id="PR00146">
    <property type="entry name" value="DHPICSNTHASE"/>
</dbReference>
<protein>
    <recommendedName>
        <fullName evidence="4">4-hydroxy-tetrahydrodipicolinate synthase</fullName>
        <ecNumber evidence="4">4.3.3.7</ecNumber>
    </recommendedName>
</protein>
<feature type="binding site" evidence="14">
    <location>
        <position position="39"/>
    </location>
    <ligand>
        <name>pyruvate</name>
        <dbReference type="ChEBI" id="CHEBI:15361"/>
    </ligand>
</feature>
<keyword evidence="6" id="KW-0028">Amino-acid biosynthesis</keyword>
<dbReference type="SMART" id="SM01130">
    <property type="entry name" value="DHDPS"/>
    <property type="match status" value="1"/>
</dbReference>
<dbReference type="InterPro" id="IPR020624">
    <property type="entry name" value="Schiff_base-form_aldolases_CS"/>
</dbReference>
<dbReference type="InterPro" id="IPR002220">
    <property type="entry name" value="DapA-like"/>
</dbReference>
<proteinExistence type="inferred from homology"/>
<sequence length="285" mass="30564">MVALVTPFTSNGVDEQALRRLVEWHIASGTDALVPVGTTGESPVLSHKEHIRIVEVVVEAANGKLPVIAGAGSNNPLEAIEYTKAAQSAGADAVLSVAGYYNRPSQEGIFQHFSAIHDVTDIPIILYNIPSRCVVEINVETVARLAELPRIVGVKDATGDMSRLTAERKLIADDFAWLSGDDFSALAYNATGGCGCISVIANVAPALLKKFQMFCKKGDYFAARTLHEKLYPLQKALVLEPNPAGVKYATSLLGFGAETCRLPSVTLQDTTKALIKSLMLELELL</sequence>
<evidence type="ECO:0000256" key="4">
    <source>
        <dbReference type="ARBA" id="ARBA00012086"/>
    </source>
</evidence>
<dbReference type="GO" id="GO:0005829">
    <property type="term" value="C:cytosol"/>
    <property type="evidence" value="ECO:0007669"/>
    <property type="project" value="TreeGrafter"/>
</dbReference>
<dbReference type="AlphaFoldDB" id="A0A7R8W3P6"/>
<evidence type="ECO:0000256" key="11">
    <source>
        <dbReference type="ARBA" id="ARBA00047836"/>
    </source>
</evidence>
<dbReference type="Gene3D" id="3.20.20.70">
    <property type="entry name" value="Aldolase class I"/>
    <property type="match status" value="1"/>
</dbReference>
<evidence type="ECO:0000256" key="13">
    <source>
        <dbReference type="PIRSR" id="PIRSR001365-1"/>
    </source>
</evidence>
<comment type="subunit">
    <text evidence="3">Homotetramer.</text>
</comment>
<dbReference type="EMBL" id="OB660025">
    <property type="protein sequence ID" value="CAD7222017.1"/>
    <property type="molecule type" value="Genomic_DNA"/>
</dbReference>
<keyword evidence="9 12" id="KW-0456">Lyase</keyword>
<keyword evidence="10" id="KW-0704">Schiff base</keyword>
<evidence type="ECO:0000256" key="7">
    <source>
        <dbReference type="ARBA" id="ARBA00022915"/>
    </source>
</evidence>
<dbReference type="NCBIfam" id="TIGR00674">
    <property type="entry name" value="dapA"/>
    <property type="match status" value="1"/>
</dbReference>
<dbReference type="InterPro" id="IPR005263">
    <property type="entry name" value="DapA"/>
</dbReference>
<dbReference type="GO" id="GO:0008840">
    <property type="term" value="F:4-hydroxy-tetrahydrodipicolinate synthase activity"/>
    <property type="evidence" value="ECO:0007669"/>
    <property type="project" value="UniProtKB-EC"/>
</dbReference>
<keyword evidence="8" id="KW-0457">Lysine biosynthesis</keyword>
<dbReference type="PANTHER" id="PTHR12128:SF66">
    <property type="entry name" value="4-HYDROXY-2-OXOGLUTARATE ALDOLASE, MITOCHONDRIAL"/>
    <property type="match status" value="1"/>
</dbReference>
<evidence type="ECO:0000256" key="12">
    <source>
        <dbReference type="PIRNR" id="PIRNR001365"/>
    </source>
</evidence>
<feature type="active site" description="Proton donor/acceptor" evidence="13">
    <location>
        <position position="127"/>
    </location>
</feature>
<organism evidence="15">
    <name type="scientific">Cyprideis torosa</name>
    <dbReference type="NCBI Taxonomy" id="163714"/>
    <lineage>
        <taxon>Eukaryota</taxon>
        <taxon>Metazoa</taxon>
        <taxon>Ecdysozoa</taxon>
        <taxon>Arthropoda</taxon>
        <taxon>Crustacea</taxon>
        <taxon>Oligostraca</taxon>
        <taxon>Ostracoda</taxon>
        <taxon>Podocopa</taxon>
        <taxon>Podocopida</taxon>
        <taxon>Cytherocopina</taxon>
        <taxon>Cytheroidea</taxon>
        <taxon>Cytherideidae</taxon>
        <taxon>Cyprideis</taxon>
    </lineage>
</organism>
<evidence type="ECO:0000256" key="5">
    <source>
        <dbReference type="ARBA" id="ARBA00022490"/>
    </source>
</evidence>
<evidence type="ECO:0000256" key="3">
    <source>
        <dbReference type="ARBA" id="ARBA00011881"/>
    </source>
</evidence>
<dbReference type="Pfam" id="PF00701">
    <property type="entry name" value="DHDPS"/>
    <property type="match status" value="1"/>
</dbReference>
<dbReference type="SUPFAM" id="SSF51569">
    <property type="entry name" value="Aldolase"/>
    <property type="match status" value="1"/>
</dbReference>
<evidence type="ECO:0000256" key="10">
    <source>
        <dbReference type="ARBA" id="ARBA00023270"/>
    </source>
</evidence>
<dbReference type="UniPathway" id="UPA00034">
    <property type="reaction ID" value="UER00017"/>
</dbReference>
<evidence type="ECO:0000256" key="14">
    <source>
        <dbReference type="PIRSR" id="PIRSR001365-2"/>
    </source>
</evidence>
<evidence type="ECO:0000256" key="9">
    <source>
        <dbReference type="ARBA" id="ARBA00023239"/>
    </source>
</evidence>
<comment type="function">
    <text evidence="1">Catalyzes the condensation of (S)-aspartate-beta-semialdehyde [(S)-ASA] and pyruvate to 4-hydroxy-tetrahydrodipicolinate (HTPA).</text>
</comment>
<comment type="similarity">
    <text evidence="12">Belongs to the DapA family.</text>
</comment>
<feature type="binding site" evidence="14">
    <location>
        <position position="197"/>
    </location>
    <ligand>
        <name>pyruvate</name>
        <dbReference type="ChEBI" id="CHEBI:15361"/>
    </ligand>
</feature>
<dbReference type="GO" id="GO:0019877">
    <property type="term" value="P:diaminopimelate biosynthetic process"/>
    <property type="evidence" value="ECO:0007669"/>
    <property type="project" value="UniProtKB-KW"/>
</dbReference>